<dbReference type="OrthoDB" id="5420410at2759"/>
<evidence type="ECO:0000313" key="2">
    <source>
        <dbReference type="EMBL" id="KAF2666600.1"/>
    </source>
</evidence>
<accession>A0A6A6U3X5</accession>
<dbReference type="PANTHER" id="PTHR37781:SF1">
    <property type="entry name" value="ADR380WP"/>
    <property type="match status" value="1"/>
</dbReference>
<organism evidence="2 3">
    <name type="scientific">Microthyrium microscopicum</name>
    <dbReference type="NCBI Taxonomy" id="703497"/>
    <lineage>
        <taxon>Eukaryota</taxon>
        <taxon>Fungi</taxon>
        <taxon>Dikarya</taxon>
        <taxon>Ascomycota</taxon>
        <taxon>Pezizomycotina</taxon>
        <taxon>Dothideomycetes</taxon>
        <taxon>Dothideomycetes incertae sedis</taxon>
        <taxon>Microthyriales</taxon>
        <taxon>Microthyriaceae</taxon>
        <taxon>Microthyrium</taxon>
    </lineage>
</organism>
<dbReference type="PANTHER" id="PTHR37781">
    <property type="entry name" value="TFIIH COMPLEX SUBUNIT"/>
    <property type="match status" value="1"/>
</dbReference>
<feature type="region of interest" description="Disordered" evidence="1">
    <location>
        <begin position="1"/>
        <end position="46"/>
    </location>
</feature>
<proteinExistence type="predicted"/>
<keyword evidence="3" id="KW-1185">Reference proteome</keyword>
<reference evidence="2" key="1">
    <citation type="journal article" date="2020" name="Stud. Mycol.">
        <title>101 Dothideomycetes genomes: a test case for predicting lifestyles and emergence of pathogens.</title>
        <authorList>
            <person name="Haridas S."/>
            <person name="Albert R."/>
            <person name="Binder M."/>
            <person name="Bloem J."/>
            <person name="Labutti K."/>
            <person name="Salamov A."/>
            <person name="Andreopoulos B."/>
            <person name="Baker S."/>
            <person name="Barry K."/>
            <person name="Bills G."/>
            <person name="Bluhm B."/>
            <person name="Cannon C."/>
            <person name="Castanera R."/>
            <person name="Culley D."/>
            <person name="Daum C."/>
            <person name="Ezra D."/>
            <person name="Gonzalez J."/>
            <person name="Henrissat B."/>
            <person name="Kuo A."/>
            <person name="Liang C."/>
            <person name="Lipzen A."/>
            <person name="Lutzoni F."/>
            <person name="Magnuson J."/>
            <person name="Mondo S."/>
            <person name="Nolan M."/>
            <person name="Ohm R."/>
            <person name="Pangilinan J."/>
            <person name="Park H.-J."/>
            <person name="Ramirez L."/>
            <person name="Alfaro M."/>
            <person name="Sun H."/>
            <person name="Tritt A."/>
            <person name="Yoshinaga Y."/>
            <person name="Zwiers L.-H."/>
            <person name="Turgeon B."/>
            <person name="Goodwin S."/>
            <person name="Spatafora J."/>
            <person name="Crous P."/>
            <person name="Grigoriev I."/>
        </authorList>
    </citation>
    <scope>NUCLEOTIDE SEQUENCE</scope>
    <source>
        <strain evidence="2">CBS 115976</strain>
    </source>
</reference>
<dbReference type="Pfam" id="PF17110">
    <property type="entry name" value="TFB6"/>
    <property type="match status" value="1"/>
</dbReference>
<gene>
    <name evidence="2" type="ORF">BT63DRAFT_457549</name>
</gene>
<name>A0A6A6U3X5_9PEZI</name>
<dbReference type="GO" id="GO:0005675">
    <property type="term" value="C:transcription factor TFIIH holo complex"/>
    <property type="evidence" value="ECO:0007669"/>
    <property type="project" value="TreeGrafter"/>
</dbReference>
<protein>
    <recommendedName>
        <fullName evidence="4">Meiotic recombination protein DMC1</fullName>
    </recommendedName>
</protein>
<evidence type="ECO:0000313" key="3">
    <source>
        <dbReference type="Proteomes" id="UP000799302"/>
    </source>
</evidence>
<sequence>MSDDQQRPGGFIRDNHGILSPPPSSVSSTTNASLPNPRSKPLVPGSAKESSFIRYLDEQLLRIQRRHANRHGNTATKTDIGYSSFKEAIADIETLVELIWVSGTPSLQVPYLLSIALLTVDFLPSFPPSPTATFRLLNRLDVAFASLIQGQNVETGERLPGFERGPAVSTTQKIRIKSLVERTRMTAIRVLGPSGGTDISVQEESMDVDTETDYADFGFESDDEDEDDELDDHDIGRREMGIARIYDRTVVELGEVLGQTPIGIITE</sequence>
<evidence type="ECO:0008006" key="4">
    <source>
        <dbReference type="Google" id="ProtNLM"/>
    </source>
</evidence>
<dbReference type="InterPro" id="IPR031349">
    <property type="entry name" value="Tfb6"/>
</dbReference>
<dbReference type="AlphaFoldDB" id="A0A6A6U3X5"/>
<dbReference type="EMBL" id="MU004238">
    <property type="protein sequence ID" value="KAF2666600.1"/>
    <property type="molecule type" value="Genomic_DNA"/>
</dbReference>
<dbReference type="Proteomes" id="UP000799302">
    <property type="component" value="Unassembled WGS sequence"/>
</dbReference>
<evidence type="ECO:0000256" key="1">
    <source>
        <dbReference type="SAM" id="MobiDB-lite"/>
    </source>
</evidence>